<feature type="domain" description="HTH araC/xylS-type" evidence="6">
    <location>
        <begin position="171"/>
        <end position="271"/>
    </location>
</feature>
<dbReference type="PANTHER" id="PTHR11019:SF159">
    <property type="entry name" value="TRANSCRIPTIONAL REGULATOR-RELATED"/>
    <property type="match status" value="1"/>
</dbReference>
<dbReference type="Pfam" id="PF12833">
    <property type="entry name" value="HTH_18"/>
    <property type="match status" value="1"/>
</dbReference>
<dbReference type="Gene3D" id="1.10.10.60">
    <property type="entry name" value="Homeodomain-like"/>
    <property type="match status" value="1"/>
</dbReference>
<keyword evidence="8" id="KW-1185">Reference proteome</keyword>
<evidence type="ECO:0000256" key="5">
    <source>
        <dbReference type="ARBA" id="ARBA00023163"/>
    </source>
</evidence>
<dbReference type="EMBL" id="LBNE01000002">
    <property type="protein sequence ID" value="KKO72568.1"/>
    <property type="molecule type" value="Genomic_DNA"/>
</dbReference>
<keyword evidence="4" id="KW-0010">Activator</keyword>
<dbReference type="PANTHER" id="PTHR11019">
    <property type="entry name" value="HTH-TYPE TRANSCRIPTIONAL REGULATOR NIMR"/>
    <property type="match status" value="1"/>
</dbReference>
<dbReference type="PROSITE" id="PS00041">
    <property type="entry name" value="HTH_ARAC_FAMILY_1"/>
    <property type="match status" value="1"/>
</dbReference>
<keyword evidence="1" id="KW-0678">Repressor</keyword>
<dbReference type="Pfam" id="PF02311">
    <property type="entry name" value="AraC_binding"/>
    <property type="match status" value="1"/>
</dbReference>
<dbReference type="InterPro" id="IPR018060">
    <property type="entry name" value="HTH_AraC"/>
</dbReference>
<evidence type="ECO:0000256" key="2">
    <source>
        <dbReference type="ARBA" id="ARBA00023015"/>
    </source>
</evidence>
<dbReference type="FunFam" id="1.10.10.60:FF:000132">
    <property type="entry name" value="AraC family transcriptional regulator"/>
    <property type="match status" value="1"/>
</dbReference>
<dbReference type="Proteomes" id="UP000078084">
    <property type="component" value="Unassembled WGS sequence"/>
</dbReference>
<dbReference type="InterPro" id="IPR003313">
    <property type="entry name" value="AraC-bd"/>
</dbReference>
<dbReference type="SMART" id="SM00342">
    <property type="entry name" value="HTH_ARAC"/>
    <property type="match status" value="1"/>
</dbReference>
<dbReference type="PATRIC" id="fig|206506.3.peg.1269"/>
<dbReference type="Gene3D" id="2.60.120.10">
    <property type="entry name" value="Jelly Rolls"/>
    <property type="match status" value="1"/>
</dbReference>
<organism evidence="7 8">
    <name type="scientific">Kerstersia gyiorum</name>
    <dbReference type="NCBI Taxonomy" id="206506"/>
    <lineage>
        <taxon>Bacteria</taxon>
        <taxon>Pseudomonadati</taxon>
        <taxon>Pseudomonadota</taxon>
        <taxon>Betaproteobacteria</taxon>
        <taxon>Burkholderiales</taxon>
        <taxon>Alcaligenaceae</taxon>
        <taxon>Kerstersia</taxon>
    </lineage>
</organism>
<evidence type="ECO:0000313" key="8">
    <source>
        <dbReference type="Proteomes" id="UP000078084"/>
    </source>
</evidence>
<dbReference type="InterPro" id="IPR009057">
    <property type="entry name" value="Homeodomain-like_sf"/>
</dbReference>
<dbReference type="PRINTS" id="PR00032">
    <property type="entry name" value="HTHARAC"/>
</dbReference>
<keyword evidence="3" id="KW-0238">DNA-binding</keyword>
<proteinExistence type="predicted"/>
<dbReference type="GO" id="GO:0043565">
    <property type="term" value="F:sequence-specific DNA binding"/>
    <property type="evidence" value="ECO:0007669"/>
    <property type="project" value="InterPro"/>
</dbReference>
<keyword evidence="2" id="KW-0805">Transcription regulation</keyword>
<evidence type="ECO:0000256" key="1">
    <source>
        <dbReference type="ARBA" id="ARBA00022491"/>
    </source>
</evidence>
<dbReference type="AlphaFoldDB" id="A0A171KUK1"/>
<reference evidence="7 8" key="1">
    <citation type="submission" date="2015-04" db="EMBL/GenBank/DDBJ databases">
        <title>Genome sequence of Kerstersia gyiorum CG1.</title>
        <authorList>
            <person name="Greninger A.L."/>
            <person name="Kozyreva V."/>
            <person name="Chaturvedi V."/>
        </authorList>
    </citation>
    <scope>NUCLEOTIDE SEQUENCE [LARGE SCALE GENOMIC DNA]</scope>
    <source>
        <strain evidence="7 8">CG1</strain>
    </source>
</reference>
<gene>
    <name evidence="7" type="ORF">AAV32_05925</name>
</gene>
<dbReference type="PROSITE" id="PS01124">
    <property type="entry name" value="HTH_ARAC_FAMILY_2"/>
    <property type="match status" value="1"/>
</dbReference>
<comment type="caution">
    <text evidence="7">The sequence shown here is derived from an EMBL/GenBank/DDBJ whole genome shotgun (WGS) entry which is preliminary data.</text>
</comment>
<protein>
    <submittedName>
        <fullName evidence="7">AraC family transcriptional regulator</fullName>
    </submittedName>
</protein>
<evidence type="ECO:0000256" key="3">
    <source>
        <dbReference type="ARBA" id="ARBA00023125"/>
    </source>
</evidence>
<evidence type="ECO:0000259" key="6">
    <source>
        <dbReference type="PROSITE" id="PS01124"/>
    </source>
</evidence>
<dbReference type="InterPro" id="IPR011051">
    <property type="entry name" value="RmlC_Cupin_sf"/>
</dbReference>
<dbReference type="GO" id="GO:0003700">
    <property type="term" value="F:DNA-binding transcription factor activity"/>
    <property type="evidence" value="ECO:0007669"/>
    <property type="project" value="InterPro"/>
</dbReference>
<name>A0A171KUK1_9BURK</name>
<evidence type="ECO:0000256" key="4">
    <source>
        <dbReference type="ARBA" id="ARBA00023159"/>
    </source>
</evidence>
<sequence length="274" mass="28928">MIRLPPPVMTGLPLVAAQMADAPAGPLLVAGAQHAGVGRATPWHRHARGQLLGATQGLLALETGQGKWVVPANGAIWIPPGMPHGLQSHGPFAGWSVYVRPDACLGLPAQVGMFRASGLLREAILRAAQWSLPAGPESVLDAVQQRLAAVILDEIAGLPAAPLGLPMPQQAPLLNIARALLAQPGDERSMAQWAQWAGIAPRSLTRHFTRETGYSFAAWRQRLRLLCALEMLAAGRGVTAIASELGYASTSTFIAVFKRSFGTTPGRYLEAAPT</sequence>
<dbReference type="InterPro" id="IPR020449">
    <property type="entry name" value="Tscrpt_reg_AraC-type_HTH"/>
</dbReference>
<dbReference type="InterPro" id="IPR014710">
    <property type="entry name" value="RmlC-like_jellyroll"/>
</dbReference>
<dbReference type="CDD" id="cd06124">
    <property type="entry name" value="cupin_NimR-like_N"/>
    <property type="match status" value="1"/>
</dbReference>
<evidence type="ECO:0000313" key="7">
    <source>
        <dbReference type="EMBL" id="KKO72568.1"/>
    </source>
</evidence>
<dbReference type="InterPro" id="IPR018062">
    <property type="entry name" value="HTH_AraC-typ_CS"/>
</dbReference>
<keyword evidence="5" id="KW-0804">Transcription</keyword>
<dbReference type="SUPFAM" id="SSF51182">
    <property type="entry name" value="RmlC-like cupins"/>
    <property type="match status" value="1"/>
</dbReference>
<dbReference type="SUPFAM" id="SSF46689">
    <property type="entry name" value="Homeodomain-like"/>
    <property type="match status" value="1"/>
</dbReference>
<accession>A0A171KUK1</accession>